<reference evidence="2 3" key="1">
    <citation type="journal article" date="2017" name="BMC Genomics">
        <title>Whole-genome assembly of Babesia ovata and comparative genomics between closely related pathogens.</title>
        <authorList>
            <person name="Yamagishi J."/>
            <person name="Asada M."/>
            <person name="Hakimi H."/>
            <person name="Tanaka T.Q."/>
            <person name="Sugimoto C."/>
            <person name="Kawazu S."/>
        </authorList>
    </citation>
    <scope>NUCLEOTIDE SEQUENCE [LARGE SCALE GENOMIC DNA]</scope>
    <source>
        <strain evidence="2 3">Miyake</strain>
    </source>
</reference>
<proteinExistence type="predicted"/>
<dbReference type="Proteomes" id="UP000236319">
    <property type="component" value="Unassembled WGS sequence"/>
</dbReference>
<feature type="region of interest" description="Disordered" evidence="1">
    <location>
        <begin position="145"/>
        <end position="169"/>
    </location>
</feature>
<comment type="caution">
    <text evidence="2">The sequence shown here is derived from an EMBL/GenBank/DDBJ whole genome shotgun (WGS) entry which is preliminary data.</text>
</comment>
<accession>A0A2H6KBT4</accession>
<dbReference type="EMBL" id="BDSA01000002">
    <property type="protein sequence ID" value="GBE60447.1"/>
    <property type="molecule type" value="Genomic_DNA"/>
</dbReference>
<dbReference type="OrthoDB" id="365604at2759"/>
<evidence type="ECO:0000313" key="3">
    <source>
        <dbReference type="Proteomes" id="UP000236319"/>
    </source>
</evidence>
<feature type="compositionally biased region" description="Basic and acidic residues" evidence="1">
    <location>
        <begin position="72"/>
        <end position="82"/>
    </location>
</feature>
<gene>
    <name evidence="2" type="ORF">BOVATA_019400</name>
</gene>
<organism evidence="2 3">
    <name type="scientific">Babesia ovata</name>
    <dbReference type="NCBI Taxonomy" id="189622"/>
    <lineage>
        <taxon>Eukaryota</taxon>
        <taxon>Sar</taxon>
        <taxon>Alveolata</taxon>
        <taxon>Apicomplexa</taxon>
        <taxon>Aconoidasida</taxon>
        <taxon>Piroplasmida</taxon>
        <taxon>Babesiidae</taxon>
        <taxon>Babesia</taxon>
    </lineage>
</organism>
<evidence type="ECO:0000313" key="2">
    <source>
        <dbReference type="EMBL" id="GBE60447.1"/>
    </source>
</evidence>
<keyword evidence="3" id="KW-1185">Reference proteome</keyword>
<feature type="region of interest" description="Disordered" evidence="1">
    <location>
        <begin position="1"/>
        <end position="104"/>
    </location>
</feature>
<name>A0A2H6KBT4_9APIC</name>
<protein>
    <submittedName>
        <fullName evidence="2">Salivary glue Sgs, putative</fullName>
    </submittedName>
</protein>
<feature type="compositionally biased region" description="Polar residues" evidence="1">
    <location>
        <begin position="1"/>
        <end position="16"/>
    </location>
</feature>
<dbReference type="AlphaFoldDB" id="A0A2H6KBT4"/>
<dbReference type="GeneID" id="39874217"/>
<sequence>MESQPSTGSTQHTNQNPRKRRGIVFRKASSSTVQDRSPPAVVLRSDEKHEDISQPENTKHGNSRQYTVSNKPVRDLRADFEVHSNYQGHQKVSTPSPTSDVNIRNPSRQLLGSTHHRRVLGAVGPLHRAILQADSHNRALEKAEMWKRYRQSRETATPKKRSKDTPDRV</sequence>
<dbReference type="VEuPathDB" id="PiroplasmaDB:BOVATA_019400"/>
<evidence type="ECO:0000256" key="1">
    <source>
        <dbReference type="SAM" id="MobiDB-lite"/>
    </source>
</evidence>
<dbReference type="RefSeq" id="XP_028866690.1">
    <property type="nucleotide sequence ID" value="XM_029010857.1"/>
</dbReference>
<feature type="compositionally biased region" description="Polar residues" evidence="1">
    <location>
        <begin position="84"/>
        <end position="104"/>
    </location>
</feature>